<organism evidence="11 12">
    <name type="scientific">Candidatus Obscuribacter phosphatis</name>
    <dbReference type="NCBI Taxonomy" id="1906157"/>
    <lineage>
        <taxon>Bacteria</taxon>
        <taxon>Bacillati</taxon>
        <taxon>Candidatus Melainabacteria</taxon>
        <taxon>Candidatus Obscuribacterales</taxon>
        <taxon>Candidatus Obscuribacteraceae</taxon>
        <taxon>Candidatus Obscuribacter</taxon>
    </lineage>
</organism>
<evidence type="ECO:0000256" key="9">
    <source>
        <dbReference type="PIRSR" id="PIRSR004682-3"/>
    </source>
</evidence>
<sequence length="197" mass="21374">MALPKKPVVFLDRDGTLNVEAGYIRDLNNLNLIEGAGDAVRLMNEAGIACVLTTNQTGAARGYYLESHILDLNQRLVQLLAGHGAKLDAVYYCPHLSAQEGGTVSPYNIECNCRKPAPGLVEKAFLENEELDRSRAFVVGDKATDVELAHNCGAKGILVETGYGKEVLAGTYQWQVQPDFQAGSIVEAARWIIEQLG</sequence>
<dbReference type="Pfam" id="PF13242">
    <property type="entry name" value="Hydrolase_like"/>
    <property type="match status" value="1"/>
</dbReference>
<evidence type="ECO:0000313" key="11">
    <source>
        <dbReference type="EMBL" id="MBN8659379.1"/>
    </source>
</evidence>
<dbReference type="GO" id="GO:0005975">
    <property type="term" value="P:carbohydrate metabolic process"/>
    <property type="evidence" value="ECO:0007669"/>
    <property type="project" value="InterPro"/>
</dbReference>
<feature type="site" description="Contributes to substrate recognition" evidence="9">
    <location>
        <position position="114"/>
    </location>
</feature>
<dbReference type="PANTHER" id="PTHR42891:SF1">
    <property type="entry name" value="D-GLYCERO-BETA-D-MANNO-HEPTOSE-1,7-BISPHOSPHATE 7-PHOSPHATASE"/>
    <property type="match status" value="1"/>
</dbReference>
<proteinExistence type="inferred from homology"/>
<evidence type="ECO:0000256" key="5">
    <source>
        <dbReference type="ARBA" id="ARBA00023277"/>
    </source>
</evidence>
<dbReference type="InterPro" id="IPR023214">
    <property type="entry name" value="HAD_sf"/>
</dbReference>
<evidence type="ECO:0000256" key="10">
    <source>
        <dbReference type="PIRSR" id="PIRSR004682-4"/>
    </source>
</evidence>
<feature type="site" description="Stabilizes the phosphoryl group" evidence="9">
    <location>
        <position position="115"/>
    </location>
</feature>
<comment type="cofactor">
    <cofactor evidence="10">
        <name>Mg(2+)</name>
        <dbReference type="ChEBI" id="CHEBI:18420"/>
    </cofactor>
</comment>
<evidence type="ECO:0000256" key="7">
    <source>
        <dbReference type="PIRNR" id="PIRNR004682"/>
    </source>
</evidence>
<dbReference type="Proteomes" id="UP000664277">
    <property type="component" value="Unassembled WGS sequence"/>
</dbReference>
<dbReference type="InterPro" id="IPR004446">
    <property type="entry name" value="Heptose_bisP_phosphatase"/>
</dbReference>
<feature type="binding site" evidence="10">
    <location>
        <position position="113"/>
    </location>
    <ligand>
        <name>Zn(2+)</name>
        <dbReference type="ChEBI" id="CHEBI:29105"/>
    </ligand>
</feature>
<dbReference type="SUPFAM" id="SSF56784">
    <property type="entry name" value="HAD-like"/>
    <property type="match status" value="1"/>
</dbReference>
<feature type="binding site" evidence="10">
    <location>
        <position position="93"/>
    </location>
    <ligand>
        <name>Zn(2+)</name>
        <dbReference type="ChEBI" id="CHEBI:29105"/>
    </ligand>
</feature>
<comment type="cofactor">
    <cofactor evidence="10">
        <name>Zn(2+)</name>
        <dbReference type="ChEBI" id="CHEBI:29105"/>
    </cofactor>
</comment>
<evidence type="ECO:0000256" key="3">
    <source>
        <dbReference type="ARBA" id="ARBA00022723"/>
    </source>
</evidence>
<dbReference type="InterPro" id="IPR006549">
    <property type="entry name" value="HAD-SF_hydro_IIIA"/>
</dbReference>
<evidence type="ECO:0000256" key="8">
    <source>
        <dbReference type="PIRSR" id="PIRSR004682-1"/>
    </source>
</evidence>
<feature type="binding site" evidence="10">
    <location>
        <position position="141"/>
    </location>
    <ligand>
        <name>Mg(2+)</name>
        <dbReference type="ChEBI" id="CHEBI:18420"/>
    </ligand>
</feature>
<feature type="active site" description="Proton donor" evidence="8">
    <location>
        <position position="14"/>
    </location>
</feature>
<keyword evidence="2 7" id="KW-0963">Cytoplasm</keyword>
<comment type="subcellular location">
    <subcellularLocation>
        <location evidence="1 7">Cytoplasm</location>
    </subcellularLocation>
</comment>
<dbReference type="GO" id="GO:0046872">
    <property type="term" value="F:metal ion binding"/>
    <property type="evidence" value="ECO:0007669"/>
    <property type="project" value="UniProtKB-KW"/>
</dbReference>
<dbReference type="EC" id="3.1.3.-" evidence="7"/>
<dbReference type="InterPro" id="IPR006543">
    <property type="entry name" value="Histidinol-phos"/>
</dbReference>
<feature type="binding site" evidence="10">
    <location>
        <position position="111"/>
    </location>
    <ligand>
        <name>Zn(2+)</name>
        <dbReference type="ChEBI" id="CHEBI:29105"/>
    </ligand>
</feature>
<evidence type="ECO:0000256" key="6">
    <source>
        <dbReference type="ARBA" id="ARBA00031828"/>
    </source>
</evidence>
<dbReference type="GO" id="GO:0016791">
    <property type="term" value="F:phosphatase activity"/>
    <property type="evidence" value="ECO:0007669"/>
    <property type="project" value="InterPro"/>
</dbReference>
<evidence type="ECO:0000256" key="2">
    <source>
        <dbReference type="ARBA" id="ARBA00022490"/>
    </source>
</evidence>
<evidence type="ECO:0000256" key="4">
    <source>
        <dbReference type="ARBA" id="ARBA00022801"/>
    </source>
</evidence>
<comment type="caution">
    <text evidence="11">The sequence shown here is derived from an EMBL/GenBank/DDBJ whole genome shotgun (WGS) entry which is preliminary data.</text>
</comment>
<dbReference type="InterPro" id="IPR036412">
    <property type="entry name" value="HAD-like_sf"/>
</dbReference>
<keyword evidence="4 7" id="KW-0378">Hydrolase</keyword>
<dbReference type="PANTHER" id="PTHR42891">
    <property type="entry name" value="D-GLYCERO-BETA-D-MANNO-HEPTOSE-1,7-BISPHOSPHATE 7-PHOSPHATASE"/>
    <property type="match status" value="1"/>
</dbReference>
<keyword evidence="10" id="KW-0862">Zinc</keyword>
<dbReference type="AlphaFoldDB" id="A0A8J7TKD4"/>
<dbReference type="GO" id="GO:0005737">
    <property type="term" value="C:cytoplasm"/>
    <property type="evidence" value="ECO:0007669"/>
    <property type="project" value="UniProtKB-SubCell"/>
</dbReference>
<evidence type="ECO:0000256" key="1">
    <source>
        <dbReference type="ARBA" id="ARBA00004496"/>
    </source>
</evidence>
<accession>A0A8J7TKD4</accession>
<protein>
    <recommendedName>
        <fullName evidence="6 7">D,D-heptose 1,7-bisphosphate phosphatase</fullName>
        <ecNumber evidence="7">3.1.3.-</ecNumber>
    </recommendedName>
</protein>
<keyword evidence="5 7" id="KW-0119">Carbohydrate metabolism</keyword>
<feature type="binding site" evidence="10">
    <location>
        <position position="12"/>
    </location>
    <ligand>
        <name>Mg(2+)</name>
        <dbReference type="ChEBI" id="CHEBI:18420"/>
    </ligand>
</feature>
<comment type="similarity">
    <text evidence="7">Belongs to the gmhB family.</text>
</comment>
<dbReference type="EMBL" id="JAFLCK010000003">
    <property type="protein sequence ID" value="MBN8659379.1"/>
    <property type="molecule type" value="Genomic_DNA"/>
</dbReference>
<name>A0A8J7TKD4_9BACT</name>
<keyword evidence="10" id="KW-0460">Magnesium</keyword>
<dbReference type="CDD" id="cd07503">
    <property type="entry name" value="HAD_HisB-N"/>
    <property type="match status" value="1"/>
</dbReference>
<feature type="binding site" evidence="10">
    <location>
        <position position="14"/>
    </location>
    <ligand>
        <name>Mg(2+)</name>
        <dbReference type="ChEBI" id="CHEBI:18420"/>
    </ligand>
</feature>
<feature type="active site" description="Nucleophile" evidence="8">
    <location>
        <position position="12"/>
    </location>
</feature>
<dbReference type="NCBIfam" id="TIGR01662">
    <property type="entry name" value="HAD-SF-IIIA"/>
    <property type="match status" value="1"/>
</dbReference>
<keyword evidence="3 10" id="KW-0479">Metal-binding</keyword>
<gene>
    <name evidence="11" type="ORF">J0M35_03375</name>
</gene>
<dbReference type="NCBIfam" id="TIGR01656">
    <property type="entry name" value="Histidinol-ppas"/>
    <property type="match status" value="1"/>
</dbReference>
<evidence type="ECO:0000313" key="12">
    <source>
        <dbReference type="Proteomes" id="UP000664277"/>
    </source>
</evidence>
<dbReference type="PIRSF" id="PIRSF004682">
    <property type="entry name" value="GmhB"/>
    <property type="match status" value="1"/>
</dbReference>
<feature type="site" description="Stabilizes the phosphoryl group" evidence="9">
    <location>
        <position position="54"/>
    </location>
</feature>
<dbReference type="Gene3D" id="3.40.50.1000">
    <property type="entry name" value="HAD superfamily/HAD-like"/>
    <property type="match status" value="1"/>
</dbReference>
<feature type="binding site" evidence="10">
    <location>
        <position position="95"/>
    </location>
    <ligand>
        <name>Zn(2+)</name>
        <dbReference type="ChEBI" id="CHEBI:29105"/>
    </ligand>
</feature>
<reference evidence="11" key="1">
    <citation type="submission" date="2021-02" db="EMBL/GenBank/DDBJ databases">
        <title>Genome-Resolved Metagenomics of a Microbial Community Performing Photosynthetic Biological Nutrient Removal.</title>
        <authorList>
            <person name="Mcdaniel E.A."/>
        </authorList>
    </citation>
    <scope>NUCLEOTIDE SEQUENCE</scope>
    <source>
        <strain evidence="11">UWPOB_OBS1</strain>
    </source>
</reference>
<feature type="binding site" evidence="10">
    <location>
        <position position="142"/>
    </location>
    <ligand>
        <name>Mg(2+)</name>
        <dbReference type="ChEBI" id="CHEBI:18420"/>
    </ligand>
</feature>